<feature type="compositionally biased region" description="Basic residues" evidence="1">
    <location>
        <begin position="9"/>
        <end position="20"/>
    </location>
</feature>
<evidence type="ECO:0000256" key="1">
    <source>
        <dbReference type="SAM" id="MobiDB-lite"/>
    </source>
</evidence>
<organism evidence="2">
    <name type="scientific">Heliothis virescens</name>
    <name type="common">Tobacco budworm moth</name>
    <dbReference type="NCBI Taxonomy" id="7102"/>
    <lineage>
        <taxon>Eukaryota</taxon>
        <taxon>Metazoa</taxon>
        <taxon>Ecdysozoa</taxon>
        <taxon>Arthropoda</taxon>
        <taxon>Hexapoda</taxon>
        <taxon>Insecta</taxon>
        <taxon>Pterygota</taxon>
        <taxon>Neoptera</taxon>
        <taxon>Endopterygota</taxon>
        <taxon>Lepidoptera</taxon>
        <taxon>Glossata</taxon>
        <taxon>Ditrysia</taxon>
        <taxon>Noctuoidea</taxon>
        <taxon>Noctuidae</taxon>
        <taxon>Heliothinae</taxon>
        <taxon>Heliothis</taxon>
    </lineage>
</organism>
<reference evidence="2" key="1">
    <citation type="submission" date="2017-09" db="EMBL/GenBank/DDBJ databases">
        <title>Contemporary evolution of a Lepidopteran species, Heliothis virescens, in response to modern agricultural practices.</title>
        <authorList>
            <person name="Fritz M.L."/>
            <person name="Deyonke A.M."/>
            <person name="Papanicolaou A."/>
            <person name="Micinski S."/>
            <person name="Westbrook J."/>
            <person name="Gould F."/>
        </authorList>
    </citation>
    <scope>NUCLEOTIDE SEQUENCE [LARGE SCALE GENOMIC DNA]</scope>
    <source>
        <strain evidence="2">HvINT-</strain>
        <tissue evidence="2">Whole body</tissue>
    </source>
</reference>
<accession>A0A2A4JHM9</accession>
<proteinExistence type="predicted"/>
<dbReference type="EMBL" id="NWSH01001533">
    <property type="protein sequence ID" value="PCG70940.1"/>
    <property type="molecule type" value="Genomic_DNA"/>
</dbReference>
<name>A0A2A4JHM9_HELVI</name>
<gene>
    <name evidence="2" type="ORF">B5V51_2416</name>
</gene>
<sequence>MTSRTNKPAYRRHAYAGPRKSWKRVRAGLRRIYGEECLNRTTAWRSKEKKPVKEEIVVQNSEITQKPLRTYSRINPKIITTYSTSTSTTTAEPVIVSKTEIKTEPDPEINTEPDPEINTEPDHEIMTELDLEIETEANLEIEYEPDSEIDIEDDLKIETGANLEIEYEAYSEIEIEDDLEIKTEFEAFH</sequence>
<comment type="caution">
    <text evidence="2">The sequence shown here is derived from an EMBL/GenBank/DDBJ whole genome shotgun (WGS) entry which is preliminary data.</text>
</comment>
<dbReference type="AlphaFoldDB" id="A0A2A4JHM9"/>
<protein>
    <submittedName>
        <fullName evidence="2">Uncharacterized protein</fullName>
    </submittedName>
</protein>
<evidence type="ECO:0000313" key="2">
    <source>
        <dbReference type="EMBL" id="PCG70940.1"/>
    </source>
</evidence>
<feature type="region of interest" description="Disordered" evidence="1">
    <location>
        <begin position="1"/>
        <end position="20"/>
    </location>
</feature>